<dbReference type="Pfam" id="PF00172">
    <property type="entry name" value="Zn_clus"/>
    <property type="match status" value="1"/>
</dbReference>
<dbReference type="EMBL" id="JAADJF010000456">
    <property type="protein sequence ID" value="KAF4417050.1"/>
    <property type="molecule type" value="Genomic_DNA"/>
</dbReference>
<dbReference type="Pfam" id="PF05368">
    <property type="entry name" value="NmrA"/>
    <property type="match status" value="1"/>
</dbReference>
<sequence>MSKTVLVLGATGTQGGSIANLLVQYPDQYLVRCLTRNPSSDKAKALAAKGAQLVKADLTIPSTLPEAFKGVWGVFAVTDFYDTAVLDDPMSEEKQGQHIVEASVAAGVECFLWSTLPSSREISGGKFVTRLYEGISCRYILEGHWANLAATGKQSVDAVIRDAGLKGAFIRTGNFYENMISRKYAAYDRENDVITMTRPIIGPDAEREFPLILFSRYLCSILTNGNAVTSLYVEKDLGAVAKALFDQWDEKKDTLDGKYFLASGARETMGDINAILEKVSGKKVIYKVKPTCGIPDRDIMLQLYNNVGMYPGVDIPTPEVAMLGVKLHSAEDFIRERLLPHIGLDAAKLYDTDHIRDKPISSSHGPISRKFQPNSVKRVASRPIRELRMISQQQLDTMLLIHYRQQPSLSFAGNPDNHLGIGSHLLDQASYYRVPELTELVVSGRLPSICIQSSDSVMSPSDTQDWDPASEAVDQTASATDDARETTPTDDQDGSKKRNTVKDTERPAKKMKRGKYISRACTSCQQRKIKCEGGDPCRQCLAKQLPCQPSAPRGAQQARQDLRSGPAGGQDQIYYPSNDSINREVLVRLEAVERHLRLMRPPTPDLSRPTHDYASVEDQLKPSAAKLQSALETEGQTFAGEMTITPTLEDENEPIDYQSSESSAMRIDNTSPASSLLPPATAASPNDTTGRKGGWFERILTRHGVMTDEKQCRFHLQVFMDEVHPMYPVVHPPAVWDIFNEMWQHPAISSSVESAQSEQLRVSVALVCFCLALGRCSMSARMSDRSGVESSGWSLYSVGMSLLGDLLETSNTAIKSLLMLQVLTVRIIYMFRLDANQKAARVHALTVSVAQTIGLHRQSTIEGMPAYYNQLYSRAWWSLYLLDRRLALESGKPYLIQDSNVDTALPLDLSDEWMTRFASRKEKIADLQHEIVVEAARDSSPSCIPYVIAMVRYCRIAGKTWEVLYGVKSSTASMPAMIQYVDTAIGKLLNTIPICLKYDLDAPYEVQFSTRIRWQVKQTFLFNNCCTYLRLLIRRPLLPSSRTIYHTEEDDLESSIECASLAARILTTHQNIQDDGLKYSFALSHYVTSCALVMVGLVSREPGSKRRYGALILAATQCLNEYCQRIWVSGKMMRCVSRLSRLVGRVLASDLQGGLDHQNASKTRRKSISDRLTQHLTPPSTEDQDLIQCRTGTSSMYRDQLKDMRTETDQRVQRDREVDCYSFNTESLGTMPESSTGGFDKLPTSWMGNSSLDRRNSWIMSDFNFETLGERFGPNDAELATFVENDGLDFTRGMGMPLNTERGGTEARLGTLGINGVFDLDMDLFPTMMNLYGS</sequence>
<dbReference type="Pfam" id="PF04082">
    <property type="entry name" value="Fungal_trans"/>
    <property type="match status" value="1"/>
</dbReference>
<dbReference type="GO" id="GO:0006351">
    <property type="term" value="P:DNA-templated transcription"/>
    <property type="evidence" value="ECO:0007669"/>
    <property type="project" value="InterPro"/>
</dbReference>
<dbReference type="GO" id="GO:0000981">
    <property type="term" value="F:DNA-binding transcription factor activity, RNA polymerase II-specific"/>
    <property type="evidence" value="ECO:0007669"/>
    <property type="project" value="InterPro"/>
</dbReference>
<dbReference type="InterPro" id="IPR036291">
    <property type="entry name" value="NAD(P)-bd_dom_sf"/>
</dbReference>
<evidence type="ECO:0000256" key="1">
    <source>
        <dbReference type="ARBA" id="ARBA00022723"/>
    </source>
</evidence>
<evidence type="ECO:0000256" key="3">
    <source>
        <dbReference type="SAM" id="MobiDB-lite"/>
    </source>
</evidence>
<dbReference type="GO" id="GO:0003677">
    <property type="term" value="F:DNA binding"/>
    <property type="evidence" value="ECO:0007669"/>
    <property type="project" value="InterPro"/>
</dbReference>
<dbReference type="OrthoDB" id="5296287at2759"/>
<feature type="compositionally biased region" description="Low complexity" evidence="3">
    <location>
        <begin position="670"/>
        <end position="685"/>
    </location>
</feature>
<proteinExistence type="predicted"/>
<dbReference type="Gene3D" id="4.10.240.10">
    <property type="entry name" value="Zn(2)-C6 fungal-type DNA-binding domain"/>
    <property type="match status" value="1"/>
</dbReference>
<evidence type="ECO:0000259" key="4">
    <source>
        <dbReference type="PROSITE" id="PS50048"/>
    </source>
</evidence>
<organism evidence="5 6">
    <name type="scientific">Fusarium acutatum</name>
    <dbReference type="NCBI Taxonomy" id="78861"/>
    <lineage>
        <taxon>Eukaryota</taxon>
        <taxon>Fungi</taxon>
        <taxon>Dikarya</taxon>
        <taxon>Ascomycota</taxon>
        <taxon>Pezizomycotina</taxon>
        <taxon>Sordariomycetes</taxon>
        <taxon>Hypocreomycetidae</taxon>
        <taxon>Hypocreales</taxon>
        <taxon>Nectriaceae</taxon>
        <taxon>Fusarium</taxon>
        <taxon>Fusarium fujikuroi species complex</taxon>
    </lineage>
</organism>
<dbReference type="CDD" id="cd12148">
    <property type="entry name" value="fungal_TF_MHR"/>
    <property type="match status" value="1"/>
</dbReference>
<dbReference type="InterPro" id="IPR008030">
    <property type="entry name" value="NmrA-like"/>
</dbReference>
<feature type="compositionally biased region" description="Basic and acidic residues" evidence="3">
    <location>
        <begin position="481"/>
        <end position="508"/>
    </location>
</feature>
<dbReference type="Proteomes" id="UP000536711">
    <property type="component" value="Unassembled WGS sequence"/>
</dbReference>
<dbReference type="Gene3D" id="3.40.50.720">
    <property type="entry name" value="NAD(P)-binding Rossmann-like Domain"/>
    <property type="match status" value="1"/>
</dbReference>
<evidence type="ECO:0000313" key="6">
    <source>
        <dbReference type="Proteomes" id="UP000536711"/>
    </source>
</evidence>
<dbReference type="SUPFAM" id="SSF51735">
    <property type="entry name" value="NAD(P)-binding Rossmann-fold domains"/>
    <property type="match status" value="1"/>
</dbReference>
<dbReference type="SMART" id="SM00066">
    <property type="entry name" value="GAL4"/>
    <property type="match status" value="1"/>
</dbReference>
<gene>
    <name evidence="5" type="ORF">FACUT_12482</name>
</gene>
<dbReference type="CDD" id="cd00067">
    <property type="entry name" value="GAL4"/>
    <property type="match status" value="1"/>
</dbReference>
<dbReference type="PANTHER" id="PTHR46910:SF1">
    <property type="entry name" value="MISCELLANEOUS ZN(II)2CYS6 TRANSCRIPTION FACTOR (EUROFUNG)-RELATED"/>
    <property type="match status" value="1"/>
</dbReference>
<dbReference type="InterPro" id="IPR036864">
    <property type="entry name" value="Zn2-C6_fun-type_DNA-bd_sf"/>
</dbReference>
<dbReference type="PANTHER" id="PTHR46910">
    <property type="entry name" value="TRANSCRIPTION FACTOR PDR1"/>
    <property type="match status" value="1"/>
</dbReference>
<feature type="region of interest" description="Disordered" evidence="3">
    <location>
        <begin position="659"/>
        <end position="692"/>
    </location>
</feature>
<dbReference type="Gene3D" id="3.90.25.10">
    <property type="entry name" value="UDP-galactose 4-epimerase, domain 1"/>
    <property type="match status" value="1"/>
</dbReference>
<reference evidence="5 6" key="1">
    <citation type="submission" date="2020-01" db="EMBL/GenBank/DDBJ databases">
        <title>Identification and distribution of gene clusters putatively required for synthesis of sphingolipid metabolism inhibitors in phylogenetically diverse species of the filamentous fungus Fusarium.</title>
        <authorList>
            <person name="Kim H.-S."/>
            <person name="Busman M."/>
            <person name="Brown D.W."/>
            <person name="Divon H."/>
            <person name="Uhlig S."/>
            <person name="Proctor R.H."/>
        </authorList>
    </citation>
    <scope>NUCLEOTIDE SEQUENCE [LARGE SCALE GENOMIC DNA]</scope>
    <source>
        <strain evidence="5 6">NRRL 13308</strain>
    </source>
</reference>
<comment type="caution">
    <text evidence="5">The sequence shown here is derived from an EMBL/GenBank/DDBJ whole genome shotgun (WGS) entry which is preliminary data.</text>
</comment>
<name>A0A8H4N9L1_9HYPO</name>
<dbReference type="InterPro" id="IPR007219">
    <property type="entry name" value="XnlR_reg_dom"/>
</dbReference>
<dbReference type="GO" id="GO:0008270">
    <property type="term" value="F:zinc ion binding"/>
    <property type="evidence" value="ECO:0007669"/>
    <property type="project" value="InterPro"/>
</dbReference>
<dbReference type="InterPro" id="IPR001138">
    <property type="entry name" value="Zn2Cys6_DnaBD"/>
</dbReference>
<dbReference type="SUPFAM" id="SSF57701">
    <property type="entry name" value="Zn2/Cys6 DNA-binding domain"/>
    <property type="match status" value="1"/>
</dbReference>
<feature type="compositionally biased region" description="Polar residues" evidence="3">
    <location>
        <begin position="454"/>
        <end position="463"/>
    </location>
</feature>
<dbReference type="PROSITE" id="PS50048">
    <property type="entry name" value="ZN2_CY6_FUNGAL_2"/>
    <property type="match status" value="1"/>
</dbReference>
<feature type="region of interest" description="Disordered" evidence="3">
    <location>
        <begin position="1154"/>
        <end position="1183"/>
    </location>
</feature>
<dbReference type="InterPro" id="IPR050987">
    <property type="entry name" value="AtrR-like"/>
</dbReference>
<keyword evidence="2" id="KW-0539">Nucleus</keyword>
<accession>A0A8H4N9L1</accession>
<feature type="region of interest" description="Disordered" evidence="3">
    <location>
        <begin position="548"/>
        <end position="576"/>
    </location>
</feature>
<feature type="domain" description="Zn(2)-C6 fungal-type" evidence="4">
    <location>
        <begin position="520"/>
        <end position="547"/>
    </location>
</feature>
<dbReference type="SMART" id="SM00906">
    <property type="entry name" value="Fungal_trans"/>
    <property type="match status" value="1"/>
</dbReference>
<protein>
    <submittedName>
        <fullName evidence="5">Transcriptional regulatory</fullName>
    </submittedName>
</protein>
<feature type="region of interest" description="Disordered" evidence="3">
    <location>
        <begin position="454"/>
        <end position="512"/>
    </location>
</feature>
<evidence type="ECO:0000313" key="5">
    <source>
        <dbReference type="EMBL" id="KAF4417050.1"/>
    </source>
</evidence>
<keyword evidence="1" id="KW-0479">Metal-binding</keyword>
<keyword evidence="6" id="KW-1185">Reference proteome</keyword>
<evidence type="ECO:0000256" key="2">
    <source>
        <dbReference type="ARBA" id="ARBA00023242"/>
    </source>
</evidence>